<accession>A0A8T1PL98</accession>
<dbReference type="SMART" id="SM00292">
    <property type="entry name" value="BRCT"/>
    <property type="match status" value="1"/>
</dbReference>
<keyword evidence="2" id="KW-0227">DNA damage</keyword>
<reference evidence="6" key="1">
    <citation type="submission" date="2020-12" db="EMBL/GenBank/DDBJ databases">
        <title>WGS assembly of Carya illinoinensis cv. Pawnee.</title>
        <authorList>
            <person name="Platts A."/>
            <person name="Shu S."/>
            <person name="Wright S."/>
            <person name="Barry K."/>
            <person name="Edger P."/>
            <person name="Pires J.C."/>
            <person name="Schmutz J."/>
        </authorList>
    </citation>
    <scope>NUCLEOTIDE SEQUENCE</scope>
    <source>
        <tissue evidence="6">Leaf</tissue>
    </source>
</reference>
<dbReference type="CDD" id="cd17744">
    <property type="entry name" value="BRCT_MDC1_rpt1"/>
    <property type="match status" value="1"/>
</dbReference>
<dbReference type="Pfam" id="PF16589">
    <property type="entry name" value="BRCT_2"/>
    <property type="match status" value="1"/>
</dbReference>
<dbReference type="PANTHER" id="PTHR23196:SF32">
    <property type="entry name" value="BRCT DOMAIN-CONTAINING DNA REPAIR PROTEIN"/>
    <property type="match status" value="1"/>
</dbReference>
<feature type="compositionally biased region" description="Basic residues" evidence="4">
    <location>
        <begin position="514"/>
        <end position="525"/>
    </location>
</feature>
<name>A0A8T1PL98_CARIL</name>
<dbReference type="EMBL" id="CM031816">
    <property type="protein sequence ID" value="KAG6645116.1"/>
    <property type="molecule type" value="Genomic_DNA"/>
</dbReference>
<sequence>MIHKFPMAELSGTHTQILHSQSQSPSSSASGNEDGDVKELVGYREFQETMPLEDTVVLDSPLADTPLENLGFDTEPEGDVDCVVENLSAAAVSGYREEVVLDSEDEVVHGSKGANGVVDGKAGRRFTGNVLDFEKGQLGSPQKQLDDVVADSDDSAYEKRNEVSSIDFRSSGRVGSPSHSPDCNQNLRLNYVGSQEPGESSQANALDIVDHFLSLNNVDSSPGVNHRAVIRAKSSSVSSAKGRQSLAKRLPLKTPIVKAGTFEWTDSDQHNGSEFFHNRKESSFDFGGYRHQEDRNLHREGGSSLVHKHEENNEVSDLHKEMVSTYSNSRSALCSSREVSREVQVIGNITIKEVDDQFDPRLTGQQLEAGDVGGDTSNMFDIGFSTQVAAEAMEALACGPPAGFNYGDAFQGPENTLDHSPRGLIRNETHLGCSSFPQSAWSDRADIGKHSKQRKRSAKRLNRGSFDKFQIQSENKELDPKLAITTKVKVGKSSVERQLSCGNSTEANESLGRRSGKSSKQRNAKRSSGGTKLRELEVDRGTSFLGEPILFGKGQPQGKCMKLSHVAHRTRQQMSEDTLVRTKGQLDNAGETIRGGKIIQYRRKRSRLAAHPVEVLRNKDESDNPGESIKDGSVIQYKRKRRCLAADPVKALWTRDKSDNPGERTNNGSIIQYRRKKSRLDADPVEVLRTKDQSDNPGERRYDSSIVQYRIKSHLAADPVDVLSVREKCSKLDYNLCRDAGHCKLNQRDQSVQEVTGIASYLRSNLWRHPRGKRTSRNVRSHSNRLNSIYTPLLTIYGKESNIHSCKSQKRPEDNDKVKGKAGSSIYTYPHWRSSENDSDRSLSGKKFDKLGSIGAMSNCESAVIDATMFPAGFCRARTLMQPGNLNGKDSMSFADDGEKTHKLEVLSNKSIETSGSESTVTFSSIKGISEAAANCMFYDYHRKPCNKNLPKSSLLKEIMIIGVRESRPDLAWKDLRKRRDMAHVQVLFSQHLDNNIIKQQKKILARLGMSVASCSRDATHFIADKFARTRNMLEAIALGKPVVTHLWLENCGQASCLIDEKNFILRDYKKEKEIGFSMPVSLARASQHPLLKGQRVLITPSIKPDREMITGLVKAVHGQLVERSQISAGNDDLDDLLILACEEDHAICRPFLMRGAAIYCSELVLNGIVVQKLEYERHKLFTNQVKRKQSAT</sequence>
<feature type="compositionally biased region" description="Polar residues" evidence="4">
    <location>
        <begin position="496"/>
        <end position="508"/>
    </location>
</feature>
<feature type="region of interest" description="Disordered" evidence="4">
    <location>
        <begin position="14"/>
        <end position="38"/>
    </location>
</feature>
<dbReference type="Proteomes" id="UP000811609">
    <property type="component" value="Chromosome 8"/>
</dbReference>
<dbReference type="PANTHER" id="PTHR23196">
    <property type="entry name" value="PAX TRANSCRIPTION ACTIVATION DOMAIN INTERACTING PROTEIN"/>
    <property type="match status" value="1"/>
</dbReference>
<evidence type="ECO:0000256" key="4">
    <source>
        <dbReference type="SAM" id="MobiDB-lite"/>
    </source>
</evidence>
<dbReference type="AlphaFoldDB" id="A0A8T1PL98"/>
<feature type="compositionally biased region" description="Low complexity" evidence="4">
    <location>
        <begin position="20"/>
        <end position="30"/>
    </location>
</feature>
<feature type="region of interest" description="Disordered" evidence="4">
    <location>
        <begin position="654"/>
        <end position="677"/>
    </location>
</feature>
<keyword evidence="7" id="KW-1185">Reference proteome</keyword>
<dbReference type="CDD" id="cd18432">
    <property type="entry name" value="BRCT_PAXIP1_rpt6_like"/>
    <property type="match status" value="1"/>
</dbReference>
<gene>
    <name evidence="6" type="ORF">CIPAW_08G100700</name>
</gene>
<protein>
    <recommendedName>
        <fullName evidence="5">BRCT domain-containing protein</fullName>
    </recommendedName>
</protein>
<feature type="region of interest" description="Disordered" evidence="4">
    <location>
        <begin position="494"/>
        <end position="534"/>
    </location>
</feature>
<dbReference type="PROSITE" id="PS50172">
    <property type="entry name" value="BRCT"/>
    <property type="match status" value="1"/>
</dbReference>
<organism evidence="6 7">
    <name type="scientific">Carya illinoinensis</name>
    <name type="common">Pecan</name>
    <dbReference type="NCBI Taxonomy" id="32201"/>
    <lineage>
        <taxon>Eukaryota</taxon>
        <taxon>Viridiplantae</taxon>
        <taxon>Streptophyta</taxon>
        <taxon>Embryophyta</taxon>
        <taxon>Tracheophyta</taxon>
        <taxon>Spermatophyta</taxon>
        <taxon>Magnoliopsida</taxon>
        <taxon>eudicotyledons</taxon>
        <taxon>Gunneridae</taxon>
        <taxon>Pentapetalae</taxon>
        <taxon>rosids</taxon>
        <taxon>fabids</taxon>
        <taxon>Fagales</taxon>
        <taxon>Juglandaceae</taxon>
        <taxon>Carya</taxon>
    </lineage>
</organism>
<evidence type="ECO:0000313" key="7">
    <source>
        <dbReference type="Proteomes" id="UP000811609"/>
    </source>
</evidence>
<evidence type="ECO:0000256" key="3">
    <source>
        <dbReference type="ARBA" id="ARBA00023242"/>
    </source>
</evidence>
<evidence type="ECO:0000259" key="5">
    <source>
        <dbReference type="PROSITE" id="PS50172"/>
    </source>
</evidence>
<feature type="compositionally biased region" description="Basic residues" evidence="4">
    <location>
        <begin position="450"/>
        <end position="462"/>
    </location>
</feature>
<dbReference type="InterPro" id="IPR001357">
    <property type="entry name" value="BRCT_dom"/>
</dbReference>
<evidence type="ECO:0000313" key="6">
    <source>
        <dbReference type="EMBL" id="KAG6645116.1"/>
    </source>
</evidence>
<dbReference type="InterPro" id="IPR051579">
    <property type="entry name" value="DDR_Transcriptional_Reg"/>
</dbReference>
<feature type="domain" description="BRCT" evidence="5">
    <location>
        <begin position="977"/>
        <end position="1066"/>
    </location>
</feature>
<keyword evidence="3" id="KW-0539">Nucleus</keyword>
<evidence type="ECO:0000256" key="2">
    <source>
        <dbReference type="ARBA" id="ARBA00022763"/>
    </source>
</evidence>
<dbReference type="GO" id="GO:0006974">
    <property type="term" value="P:DNA damage response"/>
    <property type="evidence" value="ECO:0007669"/>
    <property type="project" value="UniProtKB-KW"/>
</dbReference>
<dbReference type="GO" id="GO:0005634">
    <property type="term" value="C:nucleus"/>
    <property type="evidence" value="ECO:0007669"/>
    <property type="project" value="UniProtKB-SubCell"/>
</dbReference>
<proteinExistence type="predicted"/>
<feature type="region of interest" description="Disordered" evidence="4">
    <location>
        <begin position="444"/>
        <end position="464"/>
    </location>
</feature>
<comment type="caution">
    <text evidence="6">The sequence shown here is derived from an EMBL/GenBank/DDBJ whole genome shotgun (WGS) entry which is preliminary data.</text>
</comment>
<dbReference type="Pfam" id="PF16770">
    <property type="entry name" value="RTT107_BRCT_5"/>
    <property type="match status" value="1"/>
</dbReference>
<evidence type="ECO:0000256" key="1">
    <source>
        <dbReference type="ARBA" id="ARBA00004123"/>
    </source>
</evidence>
<comment type="subcellular location">
    <subcellularLocation>
        <location evidence="1">Nucleus</location>
    </subcellularLocation>
</comment>